<reference evidence="3" key="1">
    <citation type="submission" date="2020-05" db="EMBL/GenBank/DDBJ databases">
        <title>Sulfur intermediates as new biogeochemical hubs in an aquatic model microbial ecosystem.</title>
        <authorList>
            <person name="Vigneron A."/>
        </authorList>
    </citation>
    <scope>NUCLEOTIDE SEQUENCE</scope>
    <source>
        <strain evidence="3">Bin.250</strain>
    </source>
</reference>
<sequence length="186" mass="20048">MKKTLLGLALGLTFTAQVNAAEYVIDTQGGHASINFKYKHLGYSWLTGSFNKFSGTFSYDPENIAATQVVVDIDPLSLDSHHAERDKHVRSADFLDVKKYATAKFVSTAVVADGEGGATVNGLLTLHGVTRDIIIDAQTIGAGDDPWGGYRAGFTGTTTLDTTAFGFNMPPENKVYLELNIEGVRQ</sequence>
<feature type="signal peptide" evidence="1">
    <location>
        <begin position="1"/>
        <end position="20"/>
    </location>
</feature>
<evidence type="ECO:0000256" key="1">
    <source>
        <dbReference type="SAM" id="SignalP"/>
    </source>
</evidence>
<gene>
    <name evidence="3" type="ORF">HQ497_01295</name>
</gene>
<dbReference type="NCBIfam" id="NF002994">
    <property type="entry name" value="PRK03757.1"/>
    <property type="match status" value="1"/>
</dbReference>
<evidence type="ECO:0000313" key="3">
    <source>
        <dbReference type="EMBL" id="NQV63974.1"/>
    </source>
</evidence>
<dbReference type="SMART" id="SM00867">
    <property type="entry name" value="YceI"/>
    <property type="match status" value="1"/>
</dbReference>
<dbReference type="PANTHER" id="PTHR34406">
    <property type="entry name" value="PROTEIN YCEI"/>
    <property type="match status" value="1"/>
</dbReference>
<organism evidence="3 4">
    <name type="scientific">SAR86 cluster bacterium</name>
    <dbReference type="NCBI Taxonomy" id="2030880"/>
    <lineage>
        <taxon>Bacteria</taxon>
        <taxon>Pseudomonadati</taxon>
        <taxon>Pseudomonadota</taxon>
        <taxon>Gammaproteobacteria</taxon>
        <taxon>SAR86 cluster</taxon>
    </lineage>
</organism>
<feature type="domain" description="Lipid/polyisoprenoid-binding YceI-like" evidence="2">
    <location>
        <begin position="22"/>
        <end position="184"/>
    </location>
</feature>
<dbReference type="Gene3D" id="2.40.128.110">
    <property type="entry name" value="Lipid/polyisoprenoid-binding, YceI-like"/>
    <property type="match status" value="1"/>
</dbReference>
<dbReference type="InterPro" id="IPR007372">
    <property type="entry name" value="Lipid/polyisoprenoid-bd_YceI"/>
</dbReference>
<dbReference type="Pfam" id="PF04264">
    <property type="entry name" value="YceI"/>
    <property type="match status" value="1"/>
</dbReference>
<proteinExistence type="predicted"/>
<dbReference type="Proteomes" id="UP000754644">
    <property type="component" value="Unassembled WGS sequence"/>
</dbReference>
<dbReference type="AlphaFoldDB" id="A0A973A6U2"/>
<dbReference type="SUPFAM" id="SSF101874">
    <property type="entry name" value="YceI-like"/>
    <property type="match status" value="1"/>
</dbReference>
<evidence type="ECO:0000259" key="2">
    <source>
        <dbReference type="SMART" id="SM00867"/>
    </source>
</evidence>
<accession>A0A973A6U2</accession>
<evidence type="ECO:0000313" key="4">
    <source>
        <dbReference type="Proteomes" id="UP000754644"/>
    </source>
</evidence>
<protein>
    <submittedName>
        <fullName evidence="3">YceI family protein</fullName>
    </submittedName>
</protein>
<name>A0A973A6U2_9GAMM</name>
<comment type="caution">
    <text evidence="3">The sequence shown here is derived from an EMBL/GenBank/DDBJ whole genome shotgun (WGS) entry which is preliminary data.</text>
</comment>
<keyword evidence="1" id="KW-0732">Signal</keyword>
<feature type="chain" id="PRO_5037493856" evidence="1">
    <location>
        <begin position="21"/>
        <end position="186"/>
    </location>
</feature>
<dbReference type="InterPro" id="IPR036761">
    <property type="entry name" value="TTHA0802/YceI-like_sf"/>
</dbReference>
<dbReference type="PANTHER" id="PTHR34406:SF1">
    <property type="entry name" value="PROTEIN YCEI"/>
    <property type="match status" value="1"/>
</dbReference>
<dbReference type="EMBL" id="JABMOJ010000049">
    <property type="protein sequence ID" value="NQV63974.1"/>
    <property type="molecule type" value="Genomic_DNA"/>
</dbReference>